<evidence type="ECO:0000256" key="1">
    <source>
        <dbReference type="SAM" id="MobiDB-lite"/>
    </source>
</evidence>
<name>A0ABS9KAR4_9BACT</name>
<organism evidence="3 4">
    <name type="scientific">Rhodohalobacter sulfatireducens</name>
    <dbReference type="NCBI Taxonomy" id="2911366"/>
    <lineage>
        <taxon>Bacteria</taxon>
        <taxon>Pseudomonadati</taxon>
        <taxon>Balneolota</taxon>
        <taxon>Balneolia</taxon>
        <taxon>Balneolales</taxon>
        <taxon>Balneolaceae</taxon>
        <taxon>Rhodohalobacter</taxon>
    </lineage>
</organism>
<dbReference type="Pfam" id="PF04536">
    <property type="entry name" value="TPM_phosphatase"/>
    <property type="match status" value="1"/>
</dbReference>
<dbReference type="EMBL" id="JAKLWS010000004">
    <property type="protein sequence ID" value="MCG2587918.1"/>
    <property type="molecule type" value="Genomic_DNA"/>
</dbReference>
<gene>
    <name evidence="3" type="ORF">L6773_05045</name>
</gene>
<comment type="caution">
    <text evidence="3">The sequence shown here is derived from an EMBL/GenBank/DDBJ whole genome shotgun (WGS) entry which is preliminary data.</text>
</comment>
<sequence>MPAREFLSEQDEEKIVQAIAEAEEFTTGEIRIHIEAKCKKDPVERAKTIFGQLEMHETEARNGVILYIATKDRKVAIFGDEGISQQVENNFWQDEIDKLIGEFKQGNFEKGIESVVGDIGKKLKQFFPSDGADPNELDNEITFEDNRDDD</sequence>
<dbReference type="Gene3D" id="3.10.310.50">
    <property type="match status" value="1"/>
</dbReference>
<dbReference type="InterPro" id="IPR007621">
    <property type="entry name" value="TPM_dom"/>
</dbReference>
<feature type="compositionally biased region" description="Acidic residues" evidence="1">
    <location>
        <begin position="133"/>
        <end position="150"/>
    </location>
</feature>
<feature type="region of interest" description="Disordered" evidence="1">
    <location>
        <begin position="127"/>
        <end position="150"/>
    </location>
</feature>
<proteinExistence type="predicted"/>
<evidence type="ECO:0000313" key="3">
    <source>
        <dbReference type="EMBL" id="MCG2587918.1"/>
    </source>
</evidence>
<reference evidence="3" key="2">
    <citation type="submission" date="2024-05" db="EMBL/GenBank/DDBJ databases">
        <title>Rhodohalobacter halophilus gen. nov., sp. nov., a moderately halophilic member of the family Balneolaceae.</title>
        <authorList>
            <person name="Xia J."/>
        </authorList>
    </citation>
    <scope>NUCLEOTIDE SEQUENCE</scope>
    <source>
        <strain evidence="3">WB101</strain>
    </source>
</reference>
<accession>A0ABS9KAR4</accession>
<keyword evidence="4" id="KW-1185">Reference proteome</keyword>
<dbReference type="Proteomes" id="UP001165366">
    <property type="component" value="Unassembled WGS sequence"/>
</dbReference>
<dbReference type="PANTHER" id="PTHR30373:SF8">
    <property type="entry name" value="BLL7265 PROTEIN"/>
    <property type="match status" value="1"/>
</dbReference>
<dbReference type="RefSeq" id="WP_237852761.1">
    <property type="nucleotide sequence ID" value="NZ_JAKLWS010000004.1"/>
</dbReference>
<evidence type="ECO:0000259" key="2">
    <source>
        <dbReference type="Pfam" id="PF04536"/>
    </source>
</evidence>
<reference evidence="3" key="1">
    <citation type="submission" date="2022-01" db="EMBL/GenBank/DDBJ databases">
        <authorList>
            <person name="Wang Y."/>
        </authorList>
    </citation>
    <scope>NUCLEOTIDE SEQUENCE</scope>
    <source>
        <strain evidence="3">WB101</strain>
    </source>
</reference>
<evidence type="ECO:0000313" key="4">
    <source>
        <dbReference type="Proteomes" id="UP001165366"/>
    </source>
</evidence>
<feature type="domain" description="TPM" evidence="2">
    <location>
        <begin position="5"/>
        <end position="121"/>
    </location>
</feature>
<protein>
    <submittedName>
        <fullName evidence="3">TPM domain-containing protein</fullName>
    </submittedName>
</protein>
<dbReference type="PANTHER" id="PTHR30373">
    <property type="entry name" value="UPF0603 PROTEIN YGCG"/>
    <property type="match status" value="1"/>
</dbReference>